<keyword evidence="3" id="KW-1185">Reference proteome</keyword>
<evidence type="ECO:0000313" key="2">
    <source>
        <dbReference type="EMBL" id="AKT39617.1"/>
    </source>
</evidence>
<feature type="transmembrane region" description="Helical" evidence="1">
    <location>
        <begin position="200"/>
        <end position="227"/>
    </location>
</feature>
<keyword evidence="1" id="KW-0472">Membrane</keyword>
<keyword evidence="1" id="KW-1133">Transmembrane helix</keyword>
<dbReference type="KEGG" id="ccro:CMC5_037660"/>
<evidence type="ECO:0000313" key="3">
    <source>
        <dbReference type="Proteomes" id="UP000067626"/>
    </source>
</evidence>
<dbReference type="InterPro" id="IPR044849">
    <property type="entry name" value="CASTOR/POLLUX/SYM8-like"/>
</dbReference>
<feature type="transmembrane region" description="Helical" evidence="1">
    <location>
        <begin position="136"/>
        <end position="154"/>
    </location>
</feature>
<protein>
    <submittedName>
        <fullName evidence="2">Uncharacterized protein</fullName>
    </submittedName>
</protein>
<dbReference type="GO" id="GO:0006811">
    <property type="term" value="P:monoatomic ion transport"/>
    <property type="evidence" value="ECO:0007669"/>
    <property type="project" value="InterPro"/>
</dbReference>
<accession>A0A0K1EG13</accession>
<dbReference type="Proteomes" id="UP000067626">
    <property type="component" value="Chromosome"/>
</dbReference>
<dbReference type="Gene3D" id="3.40.50.720">
    <property type="entry name" value="NAD(P)-binding Rossmann-like Domain"/>
    <property type="match status" value="1"/>
</dbReference>
<name>A0A0K1EG13_CHOCO</name>
<sequence length="878" mass="96089">MTRRPRLLDQLARGLDSRPAKILLAASIVVSVLPIRGLEDLLRPFFLIVFGAELGLRFAILRGRTSESPRLERMLLVLDLLAFLSFLPLERVLHAHAVVALPVLRLSRLLLLVRFTRDLALDLYSIVTRREQLHQFGLVTAAVWALAFGSAVVLDHLGVAHDFDGREVFGEATFLDKLWWSFRQIESADNLIEHLHVHPVVALLSLGLTIIGVFVISFIIGIGANIVDQVVRAERRRPVGYAGHALVVGAVHEAELLVREFVGLYERNRVLRKLRLMEIWQWLALGGPPPRRHALPRLVLLGPREEPPGFLVEPAMRWVVYRQGDGAEPDALARVGASEAKRVLLLARSDAGPDADAVTAMALASLRATNRGAQVFVEVRESQNRELLRRTGGAGTFPLDMPRILGLFLCQHLVTPGVEALYADLMTSDGSEFYTHLFVDEGDAAALAALADEDGGISFVRMAREAYQTRGVVLTGVFLGETAPHKEPLGLPQVDGLVQWLNPLRDPPEGSVAARLGARAGRVPARRLRGLIGVSATYAPLRRYGRDLVMGRGIARADREASSDHPRSLPAWASGLELVKGALSRVLVVGYSTTLPALLHELARFVPGVEVVLVLGERGDERMPLGERLGSLGLGLDPTKPPPGAAGVTAALEHGGRATVYTHHGHDLTSFAVKAMGAEGAPGAAVFLREPDAVDGDARMALRLLRFVRALESRELQAGERLHLVAEFDSVAKGEHIRRLVDAERCGFDAEDGLRLTLISTERIKNYFMVHSAFVPGVTTLYDEILGEEGQEIVRVEPTCCSDPEEMVHFDSLRDALALRRLIPVAVELEDREVVLNPGKQEAFAMGQIRAVYALAEIQELEAPEVTAMRQRGRPVAA</sequence>
<dbReference type="OrthoDB" id="5478742at2"/>
<dbReference type="RefSeq" id="WP_050431674.1">
    <property type="nucleotide sequence ID" value="NZ_CP012159.1"/>
</dbReference>
<keyword evidence="1" id="KW-0812">Transmembrane</keyword>
<feature type="transmembrane region" description="Helical" evidence="1">
    <location>
        <begin position="44"/>
        <end position="61"/>
    </location>
</feature>
<dbReference type="AlphaFoldDB" id="A0A0K1EG13"/>
<evidence type="ECO:0000256" key="1">
    <source>
        <dbReference type="SAM" id="Phobius"/>
    </source>
</evidence>
<dbReference type="PANTHER" id="PTHR31563">
    <property type="entry name" value="ION CHANNEL POLLUX-RELATED"/>
    <property type="match status" value="1"/>
</dbReference>
<dbReference type="EMBL" id="CP012159">
    <property type="protein sequence ID" value="AKT39617.1"/>
    <property type="molecule type" value="Genomic_DNA"/>
</dbReference>
<feature type="transmembrane region" description="Helical" evidence="1">
    <location>
        <begin position="73"/>
        <end position="89"/>
    </location>
</feature>
<dbReference type="STRING" id="52.CMC5_037660"/>
<organism evidence="2 3">
    <name type="scientific">Chondromyces crocatus</name>
    <dbReference type="NCBI Taxonomy" id="52"/>
    <lineage>
        <taxon>Bacteria</taxon>
        <taxon>Pseudomonadati</taxon>
        <taxon>Myxococcota</taxon>
        <taxon>Polyangia</taxon>
        <taxon>Polyangiales</taxon>
        <taxon>Polyangiaceae</taxon>
        <taxon>Chondromyces</taxon>
    </lineage>
</organism>
<feature type="transmembrane region" description="Helical" evidence="1">
    <location>
        <begin position="20"/>
        <end position="38"/>
    </location>
</feature>
<dbReference type="PANTHER" id="PTHR31563:SF10">
    <property type="entry name" value="ION CHANNEL POLLUX-RELATED"/>
    <property type="match status" value="1"/>
</dbReference>
<gene>
    <name evidence="2" type="ORF">CMC5_037660</name>
</gene>
<reference evidence="2 3" key="1">
    <citation type="submission" date="2015-07" db="EMBL/GenBank/DDBJ databases">
        <title>Genome analysis of myxobacterium Chondromyces crocatus Cm c5 reveals a high potential for natural compound synthesis and the genetic basis for the loss of fruiting body formation.</title>
        <authorList>
            <person name="Zaburannyi N."/>
            <person name="Bunk B."/>
            <person name="Maier J."/>
            <person name="Overmann J."/>
            <person name="Mueller R."/>
        </authorList>
    </citation>
    <scope>NUCLEOTIDE SEQUENCE [LARGE SCALE GENOMIC DNA]</scope>
    <source>
        <strain evidence="2 3">Cm c5</strain>
    </source>
</reference>
<proteinExistence type="predicted"/>